<gene>
    <name evidence="2" type="ORF">QGM71_04905</name>
</gene>
<accession>A0ABU6KEE2</accession>
<reference evidence="2 3" key="1">
    <citation type="journal article" date="2024" name="Int. J. Syst. Evol. Microbiol.">
        <title>Virgibacillus tibetensis sp. nov., isolated from salt lake on the Tibetan Plateau of China.</title>
        <authorList>
            <person name="Phurbu D."/>
            <person name="Liu Z.-X."/>
            <person name="Wang R."/>
            <person name="Zheng Y.-Y."/>
            <person name="Liu H.-C."/>
            <person name="Zhou Y.-G."/>
            <person name="Yu Y.-J."/>
            <person name="Li A.-H."/>
        </authorList>
    </citation>
    <scope>NUCLEOTIDE SEQUENCE [LARGE SCALE GENOMIC DNA]</scope>
    <source>
        <strain evidence="2 3">C22-A2</strain>
    </source>
</reference>
<organism evidence="2 3">
    <name type="scientific">Virgibacillus tibetensis</name>
    <dbReference type="NCBI Taxonomy" id="3042313"/>
    <lineage>
        <taxon>Bacteria</taxon>
        <taxon>Bacillati</taxon>
        <taxon>Bacillota</taxon>
        <taxon>Bacilli</taxon>
        <taxon>Bacillales</taxon>
        <taxon>Bacillaceae</taxon>
        <taxon>Virgibacillus</taxon>
    </lineage>
</organism>
<evidence type="ECO:0008006" key="4">
    <source>
        <dbReference type="Google" id="ProtNLM"/>
    </source>
</evidence>
<keyword evidence="3" id="KW-1185">Reference proteome</keyword>
<keyword evidence="1" id="KW-0732">Signal</keyword>
<evidence type="ECO:0000256" key="1">
    <source>
        <dbReference type="SAM" id="SignalP"/>
    </source>
</evidence>
<feature type="signal peptide" evidence="1">
    <location>
        <begin position="1"/>
        <end position="27"/>
    </location>
</feature>
<dbReference type="PROSITE" id="PS51257">
    <property type="entry name" value="PROKAR_LIPOPROTEIN"/>
    <property type="match status" value="1"/>
</dbReference>
<comment type="caution">
    <text evidence="2">The sequence shown here is derived from an EMBL/GenBank/DDBJ whole genome shotgun (WGS) entry which is preliminary data.</text>
</comment>
<sequence length="126" mass="14432">MFKIKSKKYLPIILFLLFISGCQNTGAMVNVISFQPSDYNVMFLTNNASQSVEDTYMDAVLEFKAKYPREFNNAQEIEKNIEELDLMLDTDHPALIITKDGQLVTQISGQKTKKEIVLLLEKTIHK</sequence>
<protein>
    <recommendedName>
        <fullName evidence="4">Small peptidoglycan-associated lipoprotein</fullName>
    </recommendedName>
</protein>
<dbReference type="Proteomes" id="UP001335737">
    <property type="component" value="Unassembled WGS sequence"/>
</dbReference>
<evidence type="ECO:0000313" key="2">
    <source>
        <dbReference type="EMBL" id="MEC5422837.1"/>
    </source>
</evidence>
<dbReference type="EMBL" id="JARZFX010000001">
    <property type="protein sequence ID" value="MEC5422837.1"/>
    <property type="molecule type" value="Genomic_DNA"/>
</dbReference>
<evidence type="ECO:0000313" key="3">
    <source>
        <dbReference type="Proteomes" id="UP001335737"/>
    </source>
</evidence>
<dbReference type="RefSeq" id="WP_327606384.1">
    <property type="nucleotide sequence ID" value="NZ_JARZFX010000001.1"/>
</dbReference>
<name>A0ABU6KEE2_9BACI</name>
<feature type="chain" id="PRO_5046787104" description="Small peptidoglycan-associated lipoprotein" evidence="1">
    <location>
        <begin position="28"/>
        <end position="126"/>
    </location>
</feature>
<proteinExistence type="predicted"/>